<evidence type="ECO:0008006" key="4">
    <source>
        <dbReference type="Google" id="ProtNLM"/>
    </source>
</evidence>
<evidence type="ECO:0000256" key="1">
    <source>
        <dbReference type="SAM" id="MobiDB-lite"/>
    </source>
</evidence>
<organism evidence="2 3">
    <name type="scientific">Streptoalloteichus tenebrarius (strain ATCC 17920 / DSM 40477 / JCM 4838 / CBS 697.72 / NBRC 16177 / NCIMB 11028 / NRRL B-12390 / A12253. 1 / ISP 5477)</name>
    <name type="common">Streptomyces tenebrarius</name>
    <dbReference type="NCBI Taxonomy" id="1933"/>
    <lineage>
        <taxon>Bacteria</taxon>
        <taxon>Bacillati</taxon>
        <taxon>Actinomycetota</taxon>
        <taxon>Actinomycetes</taxon>
        <taxon>Pseudonocardiales</taxon>
        <taxon>Pseudonocardiaceae</taxon>
        <taxon>Streptoalloteichus</taxon>
    </lineage>
</organism>
<dbReference type="RefSeq" id="WP_253674913.1">
    <property type="nucleotide sequence ID" value="NZ_JAMTCP010000097.1"/>
</dbReference>
<evidence type="ECO:0000313" key="3">
    <source>
        <dbReference type="Proteomes" id="UP001205311"/>
    </source>
</evidence>
<feature type="compositionally biased region" description="Basic and acidic residues" evidence="1">
    <location>
        <begin position="1"/>
        <end position="13"/>
    </location>
</feature>
<accession>A0ABT1I4E2</accession>
<keyword evidence="3" id="KW-1185">Reference proteome</keyword>
<dbReference type="EMBL" id="JAMTCP010000097">
    <property type="protein sequence ID" value="MCP2262677.1"/>
    <property type="molecule type" value="Genomic_DNA"/>
</dbReference>
<evidence type="ECO:0000313" key="2">
    <source>
        <dbReference type="EMBL" id="MCP2262677.1"/>
    </source>
</evidence>
<feature type="region of interest" description="Disordered" evidence="1">
    <location>
        <begin position="1"/>
        <end position="24"/>
    </location>
</feature>
<dbReference type="Proteomes" id="UP001205311">
    <property type="component" value="Unassembled WGS sequence"/>
</dbReference>
<sequence>MREPNEEFARARESITSPTTGHALSRQELADQVNRWIYEHRNRVVDLDETYIGKLERGAIRWPQEDYRAAVRAILKVRTDRELGFHLPAERGRHLAWRM</sequence>
<gene>
    <name evidence="2" type="ORF">LX15_006419</name>
</gene>
<proteinExistence type="predicted"/>
<comment type="caution">
    <text evidence="2">The sequence shown here is derived from an EMBL/GenBank/DDBJ whole genome shotgun (WGS) entry which is preliminary data.</text>
</comment>
<protein>
    <recommendedName>
        <fullName evidence="4">Transposase</fullName>
    </recommendedName>
</protein>
<name>A0ABT1I4E2_STRSD</name>
<reference evidence="2 3" key="1">
    <citation type="submission" date="2022-06" db="EMBL/GenBank/DDBJ databases">
        <title>Genomic Encyclopedia of Archaeal and Bacterial Type Strains, Phase II (KMG-II): from individual species to whole genera.</title>
        <authorList>
            <person name="Goeker M."/>
        </authorList>
    </citation>
    <scope>NUCLEOTIDE SEQUENCE [LARGE SCALE GENOMIC DNA]</scope>
    <source>
        <strain evidence="2 3">DSM 40477</strain>
    </source>
</reference>